<protein>
    <recommendedName>
        <fullName evidence="3">F-box domain-containing protein</fullName>
    </recommendedName>
</protein>
<sequence length="241" mass="27361">MIFTTELSQPVTTRWLDDLNLSDCNILVSRGFLPLKRLSVWRCDFGEDQERLQLGSPETLHILHPGAHISRLISGFGPRQLNHLVKLWLSDLTVQQVELFFRFLGQCPRLESLTIYSPDNHITLPPVHCDSLLHLHHLVAPSIFHQVLTPGRLVDYVHVLRNNGVVDEEDYDRLMQVCRTQLGPRTDSAAASISHGTKLEFSCWGHNAIPGTPEILICGPATDFKFVRQNLSWLWTTVTSN</sequence>
<proteinExistence type="predicted"/>
<dbReference type="SUPFAM" id="SSF52047">
    <property type="entry name" value="RNI-like"/>
    <property type="match status" value="1"/>
</dbReference>
<dbReference type="Proteomes" id="UP000620124">
    <property type="component" value="Unassembled WGS sequence"/>
</dbReference>
<evidence type="ECO:0008006" key="3">
    <source>
        <dbReference type="Google" id="ProtNLM"/>
    </source>
</evidence>
<dbReference type="Gene3D" id="3.80.10.10">
    <property type="entry name" value="Ribonuclease Inhibitor"/>
    <property type="match status" value="1"/>
</dbReference>
<accession>A0A8H6YTQ2</accession>
<keyword evidence="2" id="KW-1185">Reference proteome</keyword>
<reference evidence="1" key="1">
    <citation type="submission" date="2020-05" db="EMBL/GenBank/DDBJ databases">
        <title>Mycena genomes resolve the evolution of fungal bioluminescence.</title>
        <authorList>
            <person name="Tsai I.J."/>
        </authorList>
    </citation>
    <scope>NUCLEOTIDE SEQUENCE</scope>
    <source>
        <strain evidence="1">CCC161011</strain>
    </source>
</reference>
<name>A0A8H6YTQ2_9AGAR</name>
<dbReference type="AlphaFoldDB" id="A0A8H6YTQ2"/>
<evidence type="ECO:0000313" key="2">
    <source>
        <dbReference type="Proteomes" id="UP000620124"/>
    </source>
</evidence>
<dbReference type="InterPro" id="IPR032675">
    <property type="entry name" value="LRR_dom_sf"/>
</dbReference>
<comment type="caution">
    <text evidence="1">The sequence shown here is derived from an EMBL/GenBank/DDBJ whole genome shotgun (WGS) entry which is preliminary data.</text>
</comment>
<gene>
    <name evidence="1" type="ORF">MVEN_00492800</name>
</gene>
<evidence type="ECO:0000313" key="1">
    <source>
        <dbReference type="EMBL" id="KAF7366158.1"/>
    </source>
</evidence>
<dbReference type="OrthoDB" id="2886535at2759"/>
<dbReference type="EMBL" id="JACAZI010000003">
    <property type="protein sequence ID" value="KAF7366158.1"/>
    <property type="molecule type" value="Genomic_DNA"/>
</dbReference>
<organism evidence="1 2">
    <name type="scientific">Mycena venus</name>
    <dbReference type="NCBI Taxonomy" id="2733690"/>
    <lineage>
        <taxon>Eukaryota</taxon>
        <taxon>Fungi</taxon>
        <taxon>Dikarya</taxon>
        <taxon>Basidiomycota</taxon>
        <taxon>Agaricomycotina</taxon>
        <taxon>Agaricomycetes</taxon>
        <taxon>Agaricomycetidae</taxon>
        <taxon>Agaricales</taxon>
        <taxon>Marasmiineae</taxon>
        <taxon>Mycenaceae</taxon>
        <taxon>Mycena</taxon>
    </lineage>
</organism>